<dbReference type="Proteomes" id="UP000886819">
    <property type="component" value="Unassembled WGS sequence"/>
</dbReference>
<dbReference type="Gene3D" id="3.40.190.10">
    <property type="entry name" value="Periplasmic binding protein-like II"/>
    <property type="match status" value="2"/>
</dbReference>
<evidence type="ECO:0000313" key="2">
    <source>
        <dbReference type="EMBL" id="HIQ62497.1"/>
    </source>
</evidence>
<dbReference type="AlphaFoldDB" id="A0A9D1CIB5"/>
<accession>A0A9D1CIB5</accession>
<dbReference type="SUPFAM" id="SSF53850">
    <property type="entry name" value="Periplasmic binding protein-like II"/>
    <property type="match status" value="1"/>
</dbReference>
<dbReference type="InterPro" id="IPR006059">
    <property type="entry name" value="SBP"/>
</dbReference>
<dbReference type="EMBL" id="DVFI01000037">
    <property type="protein sequence ID" value="HIQ62497.1"/>
    <property type="molecule type" value="Genomic_DNA"/>
</dbReference>
<keyword evidence="1" id="KW-0732">Signal</keyword>
<comment type="caution">
    <text evidence="2">The sequence shown here is derived from an EMBL/GenBank/DDBJ whole genome shotgun (WGS) entry which is preliminary data.</text>
</comment>
<protein>
    <submittedName>
        <fullName evidence="2">Carbohydrate ABC transporter substrate-binding protein</fullName>
    </submittedName>
</protein>
<sequence>MVLKRFGTMLLAALLVLSLLPAAALAARNETRVAEEMDMPAIIESKDADGTVNVYHWWTAGGEKDAIESVVDGFSNIYPNIRAKSNAIPGGAGGAMVMKVKVLQQAGKSPETFQAHPGQEIEPYLTSGLLLNLNQVWDYADIASRALPGLEELCTASDGNKYIVPIGIHKSNVIFYNIHVFEKYGVEIPDHQNITWDEFWAICDQLAAAMPDGEYPIDLGDRKGWPACQVFEDIMMGTDPQIYEDFINGTYNVEDVTTVLSTYARLMEYVAPDHSSRDWYETSGQLVAGTYAMQIMGAWMQPLMTSMGQVYGEDYGVFTFPGTDNWFGMCIDGFVVSNDSADVEAGLRWAYSMSTPEVQTSFSTLKESISPYTDTADTTYNALTLQFKNELTAETTKVFPSFTHGTALPWSASTSLQTQIQEFATSAEHDAEYFANRIVNILKEANVKGDWNLVD</sequence>
<reference evidence="2" key="2">
    <citation type="journal article" date="2021" name="PeerJ">
        <title>Extensive microbial diversity within the chicken gut microbiome revealed by metagenomics and culture.</title>
        <authorList>
            <person name="Gilroy R."/>
            <person name="Ravi A."/>
            <person name="Getino M."/>
            <person name="Pursley I."/>
            <person name="Horton D.L."/>
            <person name="Alikhan N.F."/>
            <person name="Baker D."/>
            <person name="Gharbi K."/>
            <person name="Hall N."/>
            <person name="Watson M."/>
            <person name="Adriaenssens E.M."/>
            <person name="Foster-Nyarko E."/>
            <person name="Jarju S."/>
            <person name="Secka A."/>
            <person name="Antonio M."/>
            <person name="Oren A."/>
            <person name="Chaudhuri R.R."/>
            <person name="La Ragione R."/>
            <person name="Hildebrand F."/>
            <person name="Pallen M.J."/>
        </authorList>
    </citation>
    <scope>NUCLEOTIDE SEQUENCE</scope>
    <source>
        <strain evidence="2">ChiHile30-977</strain>
    </source>
</reference>
<feature type="signal peptide" evidence="1">
    <location>
        <begin position="1"/>
        <end position="26"/>
    </location>
</feature>
<reference evidence="2" key="1">
    <citation type="submission" date="2020-10" db="EMBL/GenBank/DDBJ databases">
        <authorList>
            <person name="Gilroy R."/>
        </authorList>
    </citation>
    <scope>NUCLEOTIDE SEQUENCE</scope>
    <source>
        <strain evidence="2">ChiHile30-977</strain>
    </source>
</reference>
<proteinExistence type="predicted"/>
<feature type="chain" id="PRO_5038339144" evidence="1">
    <location>
        <begin position="27"/>
        <end position="455"/>
    </location>
</feature>
<dbReference type="Pfam" id="PF01547">
    <property type="entry name" value="SBP_bac_1"/>
    <property type="match status" value="1"/>
</dbReference>
<organism evidence="2 3">
    <name type="scientific">Candidatus Avichristensenella intestinipullorum</name>
    <dbReference type="NCBI Taxonomy" id="2840693"/>
    <lineage>
        <taxon>Bacteria</taxon>
        <taxon>Bacillati</taxon>
        <taxon>Bacillota</taxon>
        <taxon>Clostridia</taxon>
        <taxon>Candidatus Avichristensenella</taxon>
    </lineage>
</organism>
<dbReference type="PANTHER" id="PTHR43649">
    <property type="entry name" value="ARABINOSE-BINDING PROTEIN-RELATED"/>
    <property type="match status" value="1"/>
</dbReference>
<evidence type="ECO:0000313" key="3">
    <source>
        <dbReference type="Proteomes" id="UP000886819"/>
    </source>
</evidence>
<evidence type="ECO:0000256" key="1">
    <source>
        <dbReference type="SAM" id="SignalP"/>
    </source>
</evidence>
<gene>
    <name evidence="2" type="ORF">IAA66_02785</name>
</gene>
<dbReference type="InterPro" id="IPR050490">
    <property type="entry name" value="Bact_solute-bd_prot1"/>
</dbReference>
<name>A0A9D1CIB5_9FIRM</name>